<dbReference type="HOGENOM" id="CLU_126007_0_0_7"/>
<dbReference type="Proteomes" id="UP000009047">
    <property type="component" value="Chromosome"/>
</dbReference>
<keyword evidence="2" id="KW-1185">Reference proteome</keyword>
<gene>
    <name evidence="1" type="ordered locus">Deba_1576</name>
</gene>
<dbReference type="InterPro" id="IPR009734">
    <property type="entry name" value="Myoviridae_GpU"/>
</dbReference>
<evidence type="ECO:0000313" key="2">
    <source>
        <dbReference type="Proteomes" id="UP000009047"/>
    </source>
</evidence>
<dbReference type="Pfam" id="PF06995">
    <property type="entry name" value="Phage_P2_GpU"/>
    <property type="match status" value="1"/>
</dbReference>
<dbReference type="eggNOG" id="COG3499">
    <property type="taxonomic scope" value="Bacteria"/>
</dbReference>
<reference evidence="1 2" key="1">
    <citation type="journal article" date="2010" name="Stand. Genomic Sci.">
        <title>Complete genome sequence of Desulfarculus baarsii type strain (2st14).</title>
        <authorList>
            <person name="Sun H."/>
            <person name="Spring S."/>
            <person name="Lapidus A."/>
            <person name="Davenport K."/>
            <person name="Del Rio T.G."/>
            <person name="Tice H."/>
            <person name="Nolan M."/>
            <person name="Copeland A."/>
            <person name="Cheng J.F."/>
            <person name="Lucas S."/>
            <person name="Tapia R."/>
            <person name="Goodwin L."/>
            <person name="Pitluck S."/>
            <person name="Ivanova N."/>
            <person name="Pagani I."/>
            <person name="Mavromatis K."/>
            <person name="Ovchinnikova G."/>
            <person name="Pati A."/>
            <person name="Chen A."/>
            <person name="Palaniappan K."/>
            <person name="Hauser L."/>
            <person name="Chang Y.J."/>
            <person name="Jeffries C.D."/>
            <person name="Detter J.C."/>
            <person name="Han C."/>
            <person name="Rohde M."/>
            <person name="Brambilla E."/>
            <person name="Goker M."/>
            <person name="Woyke T."/>
            <person name="Bristow J."/>
            <person name="Eisen J.A."/>
            <person name="Markowitz V."/>
            <person name="Hugenholtz P."/>
            <person name="Kyrpides N.C."/>
            <person name="Klenk H.P."/>
            <person name="Land M."/>
        </authorList>
    </citation>
    <scope>NUCLEOTIDE SEQUENCE [LARGE SCALE GENOMIC DNA]</scope>
    <source>
        <strain evidence="2">ATCC 33931 / DSM 2075 / LMG 7858 / VKM B-1802 / 2st14</strain>
    </source>
</reference>
<dbReference type="EMBL" id="CP002085">
    <property type="protein sequence ID" value="ADK84944.1"/>
    <property type="molecule type" value="Genomic_DNA"/>
</dbReference>
<dbReference type="STRING" id="644282.Deba_1576"/>
<name>E1QHA1_DESB2</name>
<sequence>MTSGRIGSFGPVVFEASLGYVKTFERLSERRRARFATHDVLSGDQKLQFITLELAEADLEMTFHHAFCTPDDELEALRGVLAGHQAHELVIGGKNFGQFVLEELSQVIDQADNHGRTRLAQASLRLREYR</sequence>
<protein>
    <submittedName>
        <fullName evidence="1">Uncharacterized protein</fullName>
    </submittedName>
</protein>
<accession>E1QHA1</accession>
<evidence type="ECO:0000313" key="1">
    <source>
        <dbReference type="EMBL" id="ADK84944.1"/>
    </source>
</evidence>
<dbReference type="OrthoDB" id="1550902at2"/>
<dbReference type="AlphaFoldDB" id="E1QHA1"/>
<dbReference type="RefSeq" id="WP_013258397.1">
    <property type="nucleotide sequence ID" value="NC_014365.1"/>
</dbReference>
<dbReference type="KEGG" id="dbr:Deba_1576"/>
<proteinExistence type="predicted"/>
<organism evidence="1 2">
    <name type="scientific">Desulfarculus baarsii (strain ATCC 33931 / DSM 2075 / LMG 7858 / VKM B-1802 / 2st14)</name>
    <dbReference type="NCBI Taxonomy" id="644282"/>
    <lineage>
        <taxon>Bacteria</taxon>
        <taxon>Pseudomonadati</taxon>
        <taxon>Thermodesulfobacteriota</taxon>
        <taxon>Desulfarculia</taxon>
        <taxon>Desulfarculales</taxon>
        <taxon>Desulfarculaceae</taxon>
        <taxon>Desulfarculus</taxon>
    </lineage>
</organism>